<dbReference type="GeneID" id="4585743"/>
<proteinExistence type="predicted"/>
<dbReference type="InterPro" id="IPR040602">
    <property type="entry name" value="Cucumopine_C"/>
</dbReference>
<dbReference type="OMA" id="NLHMFPW"/>
<dbReference type="VEuPathDB" id="FungiDB:NFIA_005310"/>
<keyword evidence="3" id="KW-1185">Reference proteome</keyword>
<dbReference type="EMBL" id="DS027697">
    <property type="protein sequence ID" value="EAW17169.1"/>
    <property type="molecule type" value="Genomic_DNA"/>
</dbReference>
<dbReference type="KEGG" id="nfi:NFIA_005310"/>
<reference evidence="3" key="1">
    <citation type="journal article" date="2008" name="PLoS Genet.">
        <title>Genomic islands in the pathogenic filamentous fungus Aspergillus fumigatus.</title>
        <authorList>
            <person name="Fedorova N.D."/>
            <person name="Khaldi N."/>
            <person name="Joardar V.S."/>
            <person name="Maiti R."/>
            <person name="Amedeo P."/>
            <person name="Anderson M.J."/>
            <person name="Crabtree J."/>
            <person name="Silva J.C."/>
            <person name="Badger J.H."/>
            <person name="Albarraq A."/>
            <person name="Angiuoli S."/>
            <person name="Bussey H."/>
            <person name="Bowyer P."/>
            <person name="Cotty P.J."/>
            <person name="Dyer P.S."/>
            <person name="Egan A."/>
            <person name="Galens K."/>
            <person name="Fraser-Liggett C.M."/>
            <person name="Haas B.J."/>
            <person name="Inman J.M."/>
            <person name="Kent R."/>
            <person name="Lemieux S."/>
            <person name="Malavazi I."/>
            <person name="Orvis J."/>
            <person name="Roemer T."/>
            <person name="Ronning C.M."/>
            <person name="Sundaram J.P."/>
            <person name="Sutton G."/>
            <person name="Turner G."/>
            <person name="Venter J.C."/>
            <person name="White O.R."/>
            <person name="Whitty B.R."/>
            <person name="Youngman P."/>
            <person name="Wolfe K.H."/>
            <person name="Goldman G.H."/>
            <person name="Wortman J.R."/>
            <person name="Jiang B."/>
            <person name="Denning D.W."/>
            <person name="Nierman W.C."/>
        </authorList>
    </citation>
    <scope>NUCLEOTIDE SEQUENCE [LARGE SCALE GENOMIC DNA]</scope>
    <source>
        <strain evidence="3">ATCC 1020 / DSM 3700 / CBS 544.65 / FGSC A1164 / JCM 1740 / NRRL 181 / WB 181</strain>
    </source>
</reference>
<dbReference type="RefSeq" id="XP_001259066.1">
    <property type="nucleotide sequence ID" value="XM_001259065.1"/>
</dbReference>
<dbReference type="HOGENOM" id="CLU_060529_0_0_1"/>
<dbReference type="Proteomes" id="UP000006702">
    <property type="component" value="Unassembled WGS sequence"/>
</dbReference>
<evidence type="ECO:0000313" key="3">
    <source>
        <dbReference type="Proteomes" id="UP000006702"/>
    </source>
</evidence>
<accession>A1DKD0</accession>
<dbReference type="Pfam" id="PF18631">
    <property type="entry name" value="Cucumopine_C"/>
    <property type="match status" value="1"/>
</dbReference>
<dbReference type="Gene3D" id="2.40.100.20">
    <property type="match status" value="1"/>
</dbReference>
<evidence type="ECO:0000313" key="2">
    <source>
        <dbReference type="EMBL" id="EAW17169.1"/>
    </source>
</evidence>
<organism evidence="2 3">
    <name type="scientific">Neosartorya fischeri (strain ATCC 1020 / DSM 3700 / CBS 544.65 / FGSC A1164 / JCM 1740 / NRRL 181 / WB 181)</name>
    <name type="common">Aspergillus fischerianus</name>
    <dbReference type="NCBI Taxonomy" id="331117"/>
    <lineage>
        <taxon>Eukaryota</taxon>
        <taxon>Fungi</taxon>
        <taxon>Dikarya</taxon>
        <taxon>Ascomycota</taxon>
        <taxon>Pezizomycotina</taxon>
        <taxon>Eurotiomycetes</taxon>
        <taxon>Eurotiomycetidae</taxon>
        <taxon>Eurotiales</taxon>
        <taxon>Aspergillaceae</taxon>
        <taxon>Aspergillus</taxon>
        <taxon>Aspergillus subgen. Fumigati</taxon>
    </lineage>
</organism>
<gene>
    <name evidence="2" type="ORF">NFIA_005310</name>
</gene>
<feature type="domain" description="Cucumopine synthase C-terminal helical bundle" evidence="1">
    <location>
        <begin position="169"/>
        <end position="308"/>
    </location>
</feature>
<sequence>MNGLPNEQSQAPHEVKIKWPKLDATVTVKMNDSNPTLVRLLGTVLPYYSLQTHAVVAGDQLYHLVPLEQLIYTPADKKAPDRAKEPDGSVFLSSFQHLVIKYGEVTEHQSVATCGKVIDEDLKTLRWVADKIWKSQCEAKEPIDVVVWDASKPEPDPKRISLFKFQRTGTEKSWSSVSVEIEKLHRGQAAAKPGSKNSYFGAMIFSSSVVRTLGYHIFDNILKLAATRPEFTLQHLIILFRDLIPSISEFIGYLGVEFLCDSYWKADKLIKENIESNPNQEEAREDFLAIMSALAFYVNLLNAQNLHMFPWKHTGEYQIR</sequence>
<dbReference type="OrthoDB" id="4299926at2759"/>
<dbReference type="AlphaFoldDB" id="A1DKD0"/>
<dbReference type="eggNOG" id="ENOG502SKCA">
    <property type="taxonomic scope" value="Eukaryota"/>
</dbReference>
<protein>
    <recommendedName>
        <fullName evidence="1">Cucumopine synthase C-terminal helical bundle domain-containing protein</fullName>
    </recommendedName>
</protein>
<evidence type="ECO:0000259" key="1">
    <source>
        <dbReference type="Pfam" id="PF18631"/>
    </source>
</evidence>
<name>A1DKD0_NEOFI</name>